<reference evidence="12" key="1">
    <citation type="submission" date="2023-03" db="EMBL/GenBank/DDBJ databases">
        <title>Chromosome-level genomes of two armyworms, Mythimna separata and Mythimna loreyi, provide insights into the biosynthesis and reception of sex pheromones.</title>
        <authorList>
            <person name="Zhao H."/>
        </authorList>
    </citation>
    <scope>NUCLEOTIDE SEQUENCE</scope>
    <source>
        <strain evidence="12">BeijingLab</strain>
        <tissue evidence="12">Pupa</tissue>
    </source>
</reference>
<comment type="caution">
    <text evidence="12">The sequence shown here is derived from an EMBL/GenBank/DDBJ whole genome shotgun (WGS) entry which is preliminary data.</text>
</comment>
<evidence type="ECO:0000256" key="5">
    <source>
        <dbReference type="ARBA" id="ARBA00023240"/>
    </source>
</evidence>
<keyword evidence="9" id="KW-0720">Serine protease</keyword>
<dbReference type="InterPro" id="IPR033116">
    <property type="entry name" value="TRYPSIN_SER"/>
</dbReference>
<evidence type="ECO:0000256" key="2">
    <source>
        <dbReference type="ARBA" id="ARBA00022656"/>
    </source>
</evidence>
<accession>A0AAD7YZM9</accession>
<dbReference type="PANTHER" id="PTHR24260">
    <property type="match status" value="1"/>
</dbReference>
<dbReference type="InterPro" id="IPR001314">
    <property type="entry name" value="Peptidase_S1A"/>
</dbReference>
<name>A0AAD7YZM9_MYTSE</name>
<comment type="similarity">
    <text evidence="6">Belongs to the peptidase S1 family. CLIP subfamily.</text>
</comment>
<dbReference type="Proteomes" id="UP001231518">
    <property type="component" value="Chromosome 16"/>
</dbReference>
<dbReference type="PROSITE" id="PS00134">
    <property type="entry name" value="TRYPSIN_HIS"/>
    <property type="match status" value="1"/>
</dbReference>
<dbReference type="GO" id="GO:0006508">
    <property type="term" value="P:proteolysis"/>
    <property type="evidence" value="ECO:0007669"/>
    <property type="project" value="UniProtKB-KW"/>
</dbReference>
<gene>
    <name evidence="12" type="ORF">PYW07_004692</name>
</gene>
<dbReference type="Gene3D" id="2.40.10.10">
    <property type="entry name" value="Trypsin-like serine proteases"/>
    <property type="match status" value="1"/>
</dbReference>
<dbReference type="InterPro" id="IPR001254">
    <property type="entry name" value="Trypsin_dom"/>
</dbReference>
<dbReference type="InterPro" id="IPR022700">
    <property type="entry name" value="CLIP"/>
</dbReference>
<evidence type="ECO:0000256" key="7">
    <source>
        <dbReference type="ARBA" id="ARBA00055534"/>
    </source>
</evidence>
<dbReference type="GO" id="GO:0004252">
    <property type="term" value="F:serine-type endopeptidase activity"/>
    <property type="evidence" value="ECO:0007669"/>
    <property type="project" value="InterPro"/>
</dbReference>
<protein>
    <recommendedName>
        <fullName evidence="11">Peptidase S1 domain-containing protein</fullName>
    </recommendedName>
</protein>
<evidence type="ECO:0000256" key="1">
    <source>
        <dbReference type="ARBA" id="ARBA00004239"/>
    </source>
</evidence>
<comment type="function">
    <text evidence="7">Fibrinolytic activity; shows preferential cleavage of Arg-Gly bonds in all three fibrinogen chains. Contact with the caterpillars causes severe bleeding, due the anticoagulant effect of the protein.</text>
</comment>
<dbReference type="Pfam" id="PF00089">
    <property type="entry name" value="Trypsin"/>
    <property type="match status" value="1"/>
</dbReference>
<evidence type="ECO:0000256" key="4">
    <source>
        <dbReference type="ARBA" id="ARBA00023157"/>
    </source>
</evidence>
<dbReference type="SMART" id="SM00020">
    <property type="entry name" value="Tryp_SPc"/>
    <property type="match status" value="1"/>
</dbReference>
<dbReference type="PANTHER" id="PTHR24260:SF147">
    <property type="entry name" value="EG:BACR7A4.3 PROTEIN-RELATED"/>
    <property type="match status" value="1"/>
</dbReference>
<dbReference type="SUPFAM" id="SSF50494">
    <property type="entry name" value="Trypsin-like serine proteases"/>
    <property type="match status" value="1"/>
</dbReference>
<keyword evidence="5" id="KW-1199">Hemostasis impairing toxin</keyword>
<sequence length="396" mass="44354">MLRHIIIILLLSFSCMAIELLNLYEGSPCSRNNVTGKCVSIYNCISSYVDYENKNYAPICTLKGKEPIICCTDCTFNDTRKMIISPHLGIIHKTGNKAQDKCIENMDKLEYWCKYIHNAKLIRVYNPEINCHEVNVTLHQPPGGGGGVGGTDANRDEFPHMALLGYGEDVTSALWLCGGSVISERFILTAGHCLSSPKFGVVKYITLGILKRSDPPELWQKYNVKRRIPHPDYRPPSQYHDIALLETDIEIRFSRQVLPACLDGVGNVGEYSSTALGWGALGFKRELADTLQTVPVVEFSEDECSKYYRPNRLLKNGYNHTTQMCYGDKKVLRDTCEGDSGGPLQYVYNDYIPDIFCVSTIIGVTSSGTQCGIAPSPGIYTRIIYYVPWIESVVWP</sequence>
<evidence type="ECO:0000313" key="12">
    <source>
        <dbReference type="EMBL" id="KAJ8731528.1"/>
    </source>
</evidence>
<evidence type="ECO:0000313" key="13">
    <source>
        <dbReference type="Proteomes" id="UP001231518"/>
    </source>
</evidence>
<evidence type="ECO:0000256" key="10">
    <source>
        <dbReference type="SAM" id="SignalP"/>
    </source>
</evidence>
<evidence type="ECO:0000259" key="11">
    <source>
        <dbReference type="PROSITE" id="PS50240"/>
    </source>
</evidence>
<keyword evidence="9" id="KW-0378">Hydrolase</keyword>
<dbReference type="InterPro" id="IPR051333">
    <property type="entry name" value="CLIP_Serine_Protease"/>
</dbReference>
<keyword evidence="9" id="KW-0645">Protease</keyword>
<dbReference type="InterPro" id="IPR018114">
    <property type="entry name" value="TRYPSIN_HIS"/>
</dbReference>
<dbReference type="GO" id="GO:0005576">
    <property type="term" value="C:extracellular region"/>
    <property type="evidence" value="ECO:0007669"/>
    <property type="project" value="UniProtKB-SubCell"/>
</dbReference>
<feature type="domain" description="Peptidase S1" evidence="11">
    <location>
        <begin position="147"/>
        <end position="395"/>
    </location>
</feature>
<keyword evidence="3 10" id="KW-0732">Signal</keyword>
<keyword evidence="4" id="KW-1015">Disulfide bond</keyword>
<dbReference type="PRINTS" id="PR00722">
    <property type="entry name" value="CHYMOTRYPSIN"/>
</dbReference>
<dbReference type="CDD" id="cd00190">
    <property type="entry name" value="Tryp_SPc"/>
    <property type="match status" value="1"/>
</dbReference>
<dbReference type="AlphaFoldDB" id="A0AAD7YZM9"/>
<dbReference type="EMBL" id="JARGEI010000005">
    <property type="protein sequence ID" value="KAJ8731528.1"/>
    <property type="molecule type" value="Genomic_DNA"/>
</dbReference>
<dbReference type="InterPro" id="IPR043504">
    <property type="entry name" value="Peptidase_S1_PA_chymotrypsin"/>
</dbReference>
<keyword evidence="8" id="KW-1205">Fibrinolytic toxin</keyword>
<dbReference type="SMART" id="SM00680">
    <property type="entry name" value="CLIP"/>
    <property type="match status" value="1"/>
</dbReference>
<evidence type="ECO:0000256" key="3">
    <source>
        <dbReference type="ARBA" id="ARBA00022729"/>
    </source>
</evidence>
<evidence type="ECO:0000256" key="9">
    <source>
        <dbReference type="RuleBase" id="RU363034"/>
    </source>
</evidence>
<comment type="subcellular location">
    <subcellularLocation>
        <location evidence="1">Secreted</location>
        <location evidence="1">Extracellular space</location>
    </subcellularLocation>
</comment>
<evidence type="ECO:0000256" key="8">
    <source>
        <dbReference type="ARBA" id="ARBA00084094"/>
    </source>
</evidence>
<dbReference type="PROSITE" id="PS00135">
    <property type="entry name" value="TRYPSIN_SER"/>
    <property type="match status" value="1"/>
</dbReference>
<dbReference type="PROSITE" id="PS51257">
    <property type="entry name" value="PROKAR_LIPOPROTEIN"/>
    <property type="match status" value="1"/>
</dbReference>
<dbReference type="InterPro" id="IPR009003">
    <property type="entry name" value="Peptidase_S1_PA"/>
</dbReference>
<evidence type="ECO:0000256" key="6">
    <source>
        <dbReference type="ARBA" id="ARBA00024195"/>
    </source>
</evidence>
<dbReference type="GO" id="GO:0090729">
    <property type="term" value="F:toxin activity"/>
    <property type="evidence" value="ECO:0007669"/>
    <property type="project" value="UniProtKB-KW"/>
</dbReference>
<organism evidence="12 13">
    <name type="scientific">Mythimna separata</name>
    <name type="common">Oriental armyworm</name>
    <name type="synonym">Pseudaletia separata</name>
    <dbReference type="NCBI Taxonomy" id="271217"/>
    <lineage>
        <taxon>Eukaryota</taxon>
        <taxon>Metazoa</taxon>
        <taxon>Ecdysozoa</taxon>
        <taxon>Arthropoda</taxon>
        <taxon>Hexapoda</taxon>
        <taxon>Insecta</taxon>
        <taxon>Pterygota</taxon>
        <taxon>Neoptera</taxon>
        <taxon>Endopterygota</taxon>
        <taxon>Lepidoptera</taxon>
        <taxon>Glossata</taxon>
        <taxon>Ditrysia</taxon>
        <taxon>Noctuoidea</taxon>
        <taxon>Noctuidae</taxon>
        <taxon>Noctuinae</taxon>
        <taxon>Hadenini</taxon>
        <taxon>Mythimna</taxon>
    </lineage>
</organism>
<keyword evidence="13" id="KW-1185">Reference proteome</keyword>
<dbReference type="FunFam" id="2.40.10.10:FF:000068">
    <property type="entry name" value="transmembrane protease serine 2"/>
    <property type="match status" value="1"/>
</dbReference>
<dbReference type="PROSITE" id="PS50240">
    <property type="entry name" value="TRYPSIN_DOM"/>
    <property type="match status" value="1"/>
</dbReference>
<proteinExistence type="inferred from homology"/>
<feature type="chain" id="PRO_5042269780" description="Peptidase S1 domain-containing protein" evidence="10">
    <location>
        <begin position="18"/>
        <end position="396"/>
    </location>
</feature>
<keyword evidence="2" id="KW-0800">Toxin</keyword>
<feature type="signal peptide" evidence="10">
    <location>
        <begin position="1"/>
        <end position="17"/>
    </location>
</feature>